<feature type="domain" description="Peptidase C14 caspase" evidence="1">
    <location>
        <begin position="11"/>
        <end position="254"/>
    </location>
</feature>
<dbReference type="AlphaFoldDB" id="N8XG59"/>
<dbReference type="GO" id="GO:0004197">
    <property type="term" value="F:cysteine-type endopeptidase activity"/>
    <property type="evidence" value="ECO:0007669"/>
    <property type="project" value="InterPro"/>
</dbReference>
<gene>
    <name evidence="2" type="ORF">F966_03884</name>
</gene>
<dbReference type="RefSeq" id="WP_004808189.1">
    <property type="nucleotide sequence ID" value="NZ_KB849440.1"/>
</dbReference>
<dbReference type="PANTHER" id="PTHR48104:SF30">
    <property type="entry name" value="METACASPASE-1"/>
    <property type="match status" value="1"/>
</dbReference>
<dbReference type="HOGENOM" id="CLU_064919_1_0_6"/>
<dbReference type="Gene3D" id="3.40.50.1460">
    <property type="match status" value="1"/>
</dbReference>
<dbReference type="InterPro" id="IPR029030">
    <property type="entry name" value="Caspase-like_dom_sf"/>
</dbReference>
<dbReference type="EMBL" id="APPH01000020">
    <property type="protein sequence ID" value="ENV08024.1"/>
    <property type="molecule type" value="Genomic_DNA"/>
</dbReference>
<dbReference type="InterPro" id="IPR011600">
    <property type="entry name" value="Pept_C14_caspase"/>
</dbReference>
<dbReference type="STRING" id="1144672.F966_03884"/>
<comment type="caution">
    <text evidence="2">The sequence shown here is derived from an EMBL/GenBank/DDBJ whole genome shotgun (WGS) entry which is preliminary data.</text>
</comment>
<sequence length="356" mass="39013">MNQYKTFPQAYALIIAISEYEGANALPSIVTKDACDVASILTAENYCGYEASKVKMLLNSEATLENIKNEIIKIAQKATSDDSVFIYFSGHGYNKSDAANPDCSLVPVNFNKPDGGMLSATELSSLLSNINSERLLFIIDACHSAGVATIKNFTPNVTLGFSDKSLEKLSQGRGKVIIASSRDSETSIILPGDKNSLFTKHFLSVLKGEAGSSNEDVVRVFDIFSYLEKKVSVEAATRNHPQHPVFKSNLENNFPVALRCGGIVKQVSTGETTISLIRDKKLEDILAELYPVGPIDQDIWQRAGGDISRLRLNGTGRAQWFSALRTLKQGGGGINITMKNLIEEIKNDFPNHQFFY</sequence>
<accession>N8XG59</accession>
<organism evidence="2 3">
    <name type="scientific">Acinetobacter higginsii</name>
    <dbReference type="NCBI Taxonomy" id="70347"/>
    <lineage>
        <taxon>Bacteria</taxon>
        <taxon>Pseudomonadati</taxon>
        <taxon>Pseudomonadota</taxon>
        <taxon>Gammaproteobacteria</taxon>
        <taxon>Moraxellales</taxon>
        <taxon>Moraxellaceae</taxon>
        <taxon>Acinetobacter</taxon>
    </lineage>
</organism>
<name>N8XG59_9GAMM</name>
<dbReference type="Pfam" id="PF00656">
    <property type="entry name" value="Peptidase_C14"/>
    <property type="match status" value="1"/>
</dbReference>
<protein>
    <recommendedName>
        <fullName evidence="1">Peptidase C14 caspase domain-containing protein</fullName>
    </recommendedName>
</protein>
<dbReference type="Proteomes" id="UP000013209">
    <property type="component" value="Unassembled WGS sequence"/>
</dbReference>
<dbReference type="eggNOG" id="COG4249">
    <property type="taxonomic scope" value="Bacteria"/>
</dbReference>
<dbReference type="SUPFAM" id="SSF52129">
    <property type="entry name" value="Caspase-like"/>
    <property type="match status" value="1"/>
</dbReference>
<evidence type="ECO:0000313" key="2">
    <source>
        <dbReference type="EMBL" id="ENV08024.1"/>
    </source>
</evidence>
<dbReference type="GO" id="GO:0006508">
    <property type="term" value="P:proteolysis"/>
    <property type="evidence" value="ECO:0007669"/>
    <property type="project" value="InterPro"/>
</dbReference>
<proteinExistence type="predicted"/>
<dbReference type="PANTHER" id="PTHR48104">
    <property type="entry name" value="METACASPASE-4"/>
    <property type="match status" value="1"/>
</dbReference>
<evidence type="ECO:0000313" key="3">
    <source>
        <dbReference type="Proteomes" id="UP000013209"/>
    </source>
</evidence>
<evidence type="ECO:0000259" key="1">
    <source>
        <dbReference type="Pfam" id="PF00656"/>
    </source>
</evidence>
<dbReference type="InterPro" id="IPR050452">
    <property type="entry name" value="Metacaspase"/>
</dbReference>
<dbReference type="GO" id="GO:0005737">
    <property type="term" value="C:cytoplasm"/>
    <property type="evidence" value="ECO:0007669"/>
    <property type="project" value="TreeGrafter"/>
</dbReference>
<dbReference type="PATRIC" id="fig|1144672.3.peg.3756"/>
<reference evidence="2 3" key="1">
    <citation type="submission" date="2013-02" db="EMBL/GenBank/DDBJ databases">
        <title>The Genome Sequence of Acinetobacter sp. CIP 56.2.</title>
        <authorList>
            <consortium name="The Broad Institute Genome Sequencing Platform"/>
            <consortium name="The Broad Institute Genome Sequencing Center for Infectious Disease"/>
            <person name="Cerqueira G."/>
            <person name="Feldgarden M."/>
            <person name="Courvalin P."/>
            <person name="Perichon B."/>
            <person name="Grillot-Courvalin C."/>
            <person name="Clermont D."/>
            <person name="Rocha E."/>
            <person name="Yoon E.-J."/>
            <person name="Nemec A."/>
            <person name="Walker B."/>
            <person name="Young S.K."/>
            <person name="Zeng Q."/>
            <person name="Gargeya S."/>
            <person name="Fitzgerald M."/>
            <person name="Haas B."/>
            <person name="Abouelleil A."/>
            <person name="Alvarado L."/>
            <person name="Arachchi H.M."/>
            <person name="Berlin A.M."/>
            <person name="Chapman S.B."/>
            <person name="Dewar J."/>
            <person name="Goldberg J."/>
            <person name="Griggs A."/>
            <person name="Gujja S."/>
            <person name="Hansen M."/>
            <person name="Howarth C."/>
            <person name="Imamovic A."/>
            <person name="Larimer J."/>
            <person name="McCowan C."/>
            <person name="Murphy C."/>
            <person name="Neiman D."/>
            <person name="Pearson M."/>
            <person name="Priest M."/>
            <person name="Roberts A."/>
            <person name="Saif S."/>
            <person name="Shea T."/>
            <person name="Sisk P."/>
            <person name="Sykes S."/>
            <person name="Wortman J."/>
            <person name="Nusbaum C."/>
            <person name="Birren B."/>
        </authorList>
    </citation>
    <scope>NUCLEOTIDE SEQUENCE [LARGE SCALE GENOMIC DNA]</scope>
    <source>
        <strain evidence="2 3">CIP 56.2</strain>
    </source>
</reference>